<dbReference type="AlphaFoldDB" id="A0A388STK1"/>
<proteinExistence type="predicted"/>
<feature type="region of interest" description="Disordered" evidence="1">
    <location>
        <begin position="1"/>
        <end position="44"/>
    </location>
</feature>
<organism evidence="2 3">
    <name type="scientific">Streptomyces spongiicola</name>
    <dbReference type="NCBI Taxonomy" id="1690221"/>
    <lineage>
        <taxon>Bacteria</taxon>
        <taxon>Bacillati</taxon>
        <taxon>Actinomycetota</taxon>
        <taxon>Actinomycetes</taxon>
        <taxon>Kitasatosporales</taxon>
        <taxon>Streptomycetaceae</taxon>
        <taxon>Streptomyces</taxon>
    </lineage>
</organism>
<sequence>MGGAEEAGGTEEGEGAEGLKRLKGVEGADGLKGADGVDGAEGAEAAPWRAAESCMVDVPSLIVFEDGGNVHFIVAFRPPIV</sequence>
<gene>
    <name evidence="2" type="ORF">SSP531S_13510</name>
</gene>
<feature type="compositionally biased region" description="Basic and acidic residues" evidence="1">
    <location>
        <begin position="17"/>
        <end position="26"/>
    </location>
</feature>
<dbReference type="EMBL" id="BGZL01000003">
    <property type="protein sequence ID" value="GBP99947.1"/>
    <property type="molecule type" value="Genomic_DNA"/>
</dbReference>
<reference evidence="2 3" key="1">
    <citation type="submission" date="2018-07" db="EMBL/GenBank/DDBJ databases">
        <title>Whole Genome Shotgun Sequence of Streptomyces spongiicola strain 531S.</title>
        <authorList>
            <person name="Dohra H."/>
            <person name="Kodani S."/>
        </authorList>
    </citation>
    <scope>NUCLEOTIDE SEQUENCE [LARGE SCALE GENOMIC DNA]</scope>
    <source>
        <strain evidence="2 3">531S</strain>
    </source>
</reference>
<evidence type="ECO:0000313" key="3">
    <source>
        <dbReference type="Proteomes" id="UP000265354"/>
    </source>
</evidence>
<evidence type="ECO:0000313" key="2">
    <source>
        <dbReference type="EMBL" id="GBP99947.1"/>
    </source>
</evidence>
<accession>A0A388STK1</accession>
<dbReference type="Proteomes" id="UP000265354">
    <property type="component" value="Unassembled WGS sequence"/>
</dbReference>
<protein>
    <submittedName>
        <fullName evidence="2">Uncharacterized protein</fullName>
    </submittedName>
</protein>
<evidence type="ECO:0000256" key="1">
    <source>
        <dbReference type="SAM" id="MobiDB-lite"/>
    </source>
</evidence>
<comment type="caution">
    <text evidence="2">The sequence shown here is derived from an EMBL/GenBank/DDBJ whole genome shotgun (WGS) entry which is preliminary data.</text>
</comment>
<name>A0A388STK1_9ACTN</name>